<dbReference type="KEGG" id="bmus:118889493"/>
<evidence type="ECO:0000256" key="4">
    <source>
        <dbReference type="ARBA" id="ARBA00023157"/>
    </source>
</evidence>
<dbReference type="Pfam" id="PF00084">
    <property type="entry name" value="Sushi"/>
    <property type="match status" value="3"/>
</dbReference>
<feature type="domain" description="Sushi" evidence="7">
    <location>
        <begin position="76"/>
        <end position="135"/>
    </location>
</feature>
<evidence type="ECO:0000313" key="8">
    <source>
        <dbReference type="Proteomes" id="UP000694857"/>
    </source>
</evidence>
<comment type="caution">
    <text evidence="6">Lacks conserved residue(s) required for the propagation of feature annotation.</text>
</comment>
<evidence type="ECO:0000256" key="2">
    <source>
        <dbReference type="ARBA" id="ARBA00022729"/>
    </source>
</evidence>
<feature type="disulfide bond" evidence="6">
    <location>
        <begin position="106"/>
        <end position="133"/>
    </location>
</feature>
<dbReference type="PROSITE" id="PS50923">
    <property type="entry name" value="SUSHI"/>
    <property type="match status" value="3"/>
</dbReference>
<dbReference type="InterPro" id="IPR035976">
    <property type="entry name" value="Sushi/SCR/CCP_sf"/>
</dbReference>
<feature type="domain" description="Sushi" evidence="7">
    <location>
        <begin position="11"/>
        <end position="75"/>
    </location>
</feature>
<dbReference type="CDD" id="cd00033">
    <property type="entry name" value="CCP"/>
    <property type="match status" value="3"/>
</dbReference>
<keyword evidence="4 6" id="KW-1015">Disulfide bond</keyword>
<gene>
    <name evidence="9" type="primary">LOC118889493</name>
</gene>
<dbReference type="PANTHER" id="PTHR46393:SF7">
    <property type="entry name" value="COMPLEMENT C2"/>
    <property type="match status" value="1"/>
</dbReference>
<evidence type="ECO:0000256" key="5">
    <source>
        <dbReference type="ARBA" id="ARBA00023180"/>
    </source>
</evidence>
<dbReference type="OrthoDB" id="8961654at2759"/>
<sequence length="203" mass="22442">FLPLHIFISVAKCEPPPAISNGKHNGGDEDLYTYGSSVTYSCDPGFSMLGKASISCTVENKTIGVWNPSPPTCKNVVCHRPQVPNGIIVSGFGPTYNYKNFLGFSCKKGYVLKGSHLIRCEANNKWHPSPPICELNSCIGLPDISHAVWNRRGYELSNQEVFAVGTVLKYQCKHGYRPIPDEPLTVTCQENFTWTPSEGCERK</sequence>
<evidence type="ECO:0000256" key="1">
    <source>
        <dbReference type="ARBA" id="ARBA00022659"/>
    </source>
</evidence>
<keyword evidence="3" id="KW-0677">Repeat</keyword>
<feature type="domain" description="Sushi" evidence="7">
    <location>
        <begin position="136"/>
        <end position="202"/>
    </location>
</feature>
<organism evidence="8 9">
    <name type="scientific">Balaenoptera musculus</name>
    <name type="common">Blue whale</name>
    <dbReference type="NCBI Taxonomy" id="9771"/>
    <lineage>
        <taxon>Eukaryota</taxon>
        <taxon>Metazoa</taxon>
        <taxon>Chordata</taxon>
        <taxon>Craniata</taxon>
        <taxon>Vertebrata</taxon>
        <taxon>Euteleostomi</taxon>
        <taxon>Mammalia</taxon>
        <taxon>Eutheria</taxon>
        <taxon>Laurasiatheria</taxon>
        <taxon>Artiodactyla</taxon>
        <taxon>Whippomorpha</taxon>
        <taxon>Cetacea</taxon>
        <taxon>Mysticeti</taxon>
        <taxon>Balaenopteridae</taxon>
        <taxon>Balaenoptera</taxon>
    </lineage>
</organism>
<keyword evidence="8" id="KW-1185">Reference proteome</keyword>
<dbReference type="SMART" id="SM00032">
    <property type="entry name" value="CCP"/>
    <property type="match status" value="3"/>
</dbReference>
<proteinExistence type="predicted"/>
<name>A0A8B8WLM6_BALMU</name>
<reference evidence="9" key="1">
    <citation type="submission" date="2025-08" db="UniProtKB">
        <authorList>
            <consortium name="RefSeq"/>
        </authorList>
    </citation>
    <scope>IDENTIFICATION</scope>
    <source>
        <tissue evidence="9">Epidermis and Blubber</tissue>
    </source>
</reference>
<feature type="non-terminal residue" evidence="9">
    <location>
        <position position="1"/>
    </location>
</feature>
<keyword evidence="1 6" id="KW-0768">Sushi</keyword>
<evidence type="ECO:0000313" key="9">
    <source>
        <dbReference type="RefSeq" id="XP_036697135.1"/>
    </source>
</evidence>
<keyword evidence="5" id="KW-0325">Glycoprotein</keyword>
<dbReference type="Gene3D" id="2.10.70.10">
    <property type="entry name" value="Complement Module, domain 1"/>
    <property type="match status" value="3"/>
</dbReference>
<feature type="disulfide bond" evidence="6">
    <location>
        <begin position="13"/>
        <end position="56"/>
    </location>
</feature>
<protein>
    <submittedName>
        <fullName evidence="9">Zona pellucida sperm-binding protein 3 receptor-like</fullName>
    </submittedName>
</protein>
<dbReference type="InterPro" id="IPR000436">
    <property type="entry name" value="Sushi_SCR_CCP_dom"/>
</dbReference>
<dbReference type="SUPFAM" id="SSF57535">
    <property type="entry name" value="Complement control module/SCR domain"/>
    <property type="match status" value="3"/>
</dbReference>
<dbReference type="RefSeq" id="XP_036697135.1">
    <property type="nucleotide sequence ID" value="XM_036841240.1"/>
</dbReference>
<evidence type="ECO:0000259" key="7">
    <source>
        <dbReference type="PROSITE" id="PS50923"/>
    </source>
</evidence>
<dbReference type="FunFam" id="2.10.70.10:FF:000008">
    <property type="entry name" value="Complement receptor type 1"/>
    <property type="match status" value="1"/>
</dbReference>
<dbReference type="FunFam" id="2.10.70.10:FF:000014">
    <property type="entry name" value="Membrane cofactor protein"/>
    <property type="match status" value="1"/>
</dbReference>
<accession>A0A8B8WLM6</accession>
<dbReference type="AlphaFoldDB" id="A0A8B8WLM6"/>
<keyword evidence="2" id="KW-0732">Signal</keyword>
<evidence type="ECO:0000256" key="6">
    <source>
        <dbReference type="PROSITE-ProRule" id="PRU00302"/>
    </source>
</evidence>
<dbReference type="PANTHER" id="PTHR46393">
    <property type="entry name" value="SUSHI DOMAIN-CONTAINING PROTEIN"/>
    <property type="match status" value="1"/>
</dbReference>
<dbReference type="GeneID" id="118889493"/>
<evidence type="ECO:0000256" key="3">
    <source>
        <dbReference type="ARBA" id="ARBA00022737"/>
    </source>
</evidence>
<dbReference type="Proteomes" id="UP000694857">
    <property type="component" value="Unplaced"/>
</dbReference>